<protein>
    <submittedName>
        <fullName evidence="1">Contact-dependent growth inhibition system immunity protein</fullName>
    </submittedName>
</protein>
<dbReference type="EMBL" id="CP135446">
    <property type="protein sequence ID" value="WRY35968.1"/>
    <property type="molecule type" value="Genomic_DNA"/>
</dbReference>
<sequence>MPDASRAGHERATDVLACCLSRYGFLIAVKGPLWDRHPFWCIKRRQRGNLRCEGLNMREITQTRRWCQIMQNQDFYFIKTRSGLRSGMFHDPKGREHILEVATDDAELGAALRDSLSASRVVALNPAPDGMTWPTFVEIAPEFKSGNHEANYLNWVAETMARCGYKTKRKMFAEMRLCHVELDMDKAEIDIAPNNHVKLEAWDLGKLTEADNVRISAQVSDAELGAAMRLALRRCT</sequence>
<dbReference type="InterPro" id="IPR037891">
    <property type="entry name" value="Cdil-like_sf"/>
</dbReference>
<accession>A0ABZ1E5J6</accession>
<dbReference type="Pfam" id="PF07262">
    <property type="entry name" value="CdiI"/>
    <property type="match status" value="1"/>
</dbReference>
<name>A0ABZ1E5J6_9RHOB</name>
<proteinExistence type="predicted"/>
<dbReference type="SUPFAM" id="SSF160207">
    <property type="entry name" value="NMB0488-like"/>
    <property type="match status" value="1"/>
</dbReference>
<dbReference type="Proteomes" id="UP001623290">
    <property type="component" value="Plasmid unnamed3"/>
</dbReference>
<keyword evidence="1" id="KW-0614">Plasmid</keyword>
<dbReference type="InterPro" id="IPR009888">
    <property type="entry name" value="CdiI_Proteobact"/>
</dbReference>
<dbReference type="CDD" id="cd13445">
    <property type="entry name" value="CDI_inhibitor_EC869_like"/>
    <property type="match status" value="1"/>
</dbReference>
<evidence type="ECO:0000313" key="2">
    <source>
        <dbReference type="Proteomes" id="UP001623290"/>
    </source>
</evidence>
<evidence type="ECO:0000313" key="1">
    <source>
        <dbReference type="EMBL" id="WRY35968.1"/>
    </source>
</evidence>
<dbReference type="Gene3D" id="3.40.1590.10">
    <property type="entry name" value="NMB0488-like"/>
    <property type="match status" value="1"/>
</dbReference>
<gene>
    <name evidence="1" type="ORF">RPE78_17975</name>
</gene>
<geneLocation type="plasmid" evidence="1 2">
    <name>unnamed3</name>
</geneLocation>
<reference evidence="1 2" key="1">
    <citation type="submission" date="2023-09" db="EMBL/GenBank/DDBJ databases">
        <title>Thioclava shenzhenensis sp. nov., a multidrug resistant bacteria-antagonizing species isolated from coastal seawater.</title>
        <authorList>
            <person name="Long M."/>
        </authorList>
    </citation>
    <scope>NUCLEOTIDE SEQUENCE [LARGE SCALE GENOMIC DNA]</scope>
    <source>
        <strain evidence="1 2">FTW29</strain>
        <plasmid evidence="1 2">unnamed3</plasmid>
    </source>
</reference>
<dbReference type="RefSeq" id="WP_330628293.1">
    <property type="nucleotide sequence ID" value="NZ_CP135446.1"/>
</dbReference>
<organism evidence="1 2">
    <name type="scientific">Thioclava litoralis</name>
    <dbReference type="NCBI Taxonomy" id="3076557"/>
    <lineage>
        <taxon>Bacteria</taxon>
        <taxon>Pseudomonadati</taxon>
        <taxon>Pseudomonadota</taxon>
        <taxon>Alphaproteobacteria</taxon>
        <taxon>Rhodobacterales</taxon>
        <taxon>Paracoccaceae</taxon>
        <taxon>Thioclava</taxon>
    </lineage>
</organism>
<keyword evidence="2" id="KW-1185">Reference proteome</keyword>